<protein>
    <submittedName>
        <fullName evidence="1">Uncharacterized protein</fullName>
    </submittedName>
</protein>
<evidence type="ECO:0000313" key="2">
    <source>
        <dbReference type="Proteomes" id="UP000708208"/>
    </source>
</evidence>
<reference evidence="1" key="1">
    <citation type="submission" date="2021-06" db="EMBL/GenBank/DDBJ databases">
        <authorList>
            <person name="Hodson N. C."/>
            <person name="Mongue J. A."/>
            <person name="Jaron S. K."/>
        </authorList>
    </citation>
    <scope>NUCLEOTIDE SEQUENCE</scope>
</reference>
<keyword evidence="2" id="KW-1185">Reference proteome</keyword>
<proteinExistence type="predicted"/>
<gene>
    <name evidence="1" type="ORF">AFUS01_LOCUS25958</name>
</gene>
<dbReference type="EMBL" id="CAJVCH010340457">
    <property type="protein sequence ID" value="CAG7815264.1"/>
    <property type="molecule type" value="Genomic_DNA"/>
</dbReference>
<sequence>MEHGRQVLISESDINRMNWGKPPSKKINIFENGNRKNKLLKDAGKEYRICKGRDKGKQRVAKVPPTGVNFLCGGNVNTKSGLYFI</sequence>
<organism evidence="1 2">
    <name type="scientific">Allacma fusca</name>
    <dbReference type="NCBI Taxonomy" id="39272"/>
    <lineage>
        <taxon>Eukaryota</taxon>
        <taxon>Metazoa</taxon>
        <taxon>Ecdysozoa</taxon>
        <taxon>Arthropoda</taxon>
        <taxon>Hexapoda</taxon>
        <taxon>Collembola</taxon>
        <taxon>Symphypleona</taxon>
        <taxon>Sminthuridae</taxon>
        <taxon>Allacma</taxon>
    </lineage>
</organism>
<dbReference type="AlphaFoldDB" id="A0A8J2PIL4"/>
<accession>A0A8J2PIL4</accession>
<name>A0A8J2PIL4_9HEXA</name>
<evidence type="ECO:0000313" key="1">
    <source>
        <dbReference type="EMBL" id="CAG7815264.1"/>
    </source>
</evidence>
<dbReference type="Proteomes" id="UP000708208">
    <property type="component" value="Unassembled WGS sequence"/>
</dbReference>
<comment type="caution">
    <text evidence="1">The sequence shown here is derived from an EMBL/GenBank/DDBJ whole genome shotgun (WGS) entry which is preliminary data.</text>
</comment>